<accession>A0A1J0GI02</accession>
<evidence type="ECO:0000313" key="3">
    <source>
        <dbReference type="Proteomes" id="UP000182569"/>
    </source>
</evidence>
<protein>
    <submittedName>
        <fullName evidence="2">Stage III sporulation protein AC</fullName>
    </submittedName>
</protein>
<dbReference type="InterPro" id="IPR025664">
    <property type="entry name" value="Spore_III_AC/AD"/>
</dbReference>
<dbReference type="InterPro" id="IPR009570">
    <property type="entry name" value="Spore_III_AC"/>
</dbReference>
<dbReference type="GeneID" id="83593569"/>
<dbReference type="AlphaFoldDB" id="A0A1J0GI02"/>
<feature type="transmembrane region" description="Helical" evidence="1">
    <location>
        <begin position="31"/>
        <end position="52"/>
    </location>
</feature>
<dbReference type="KEGG" id="ceu:A7L45_13520"/>
<dbReference type="Pfam" id="PF06686">
    <property type="entry name" value="SpoIIIAC"/>
    <property type="match status" value="1"/>
</dbReference>
<dbReference type="RefSeq" id="WP_071613313.1">
    <property type="nucleotide sequence ID" value="NZ_CP015756.1"/>
</dbReference>
<keyword evidence="1" id="KW-1133">Transmembrane helix</keyword>
<keyword evidence="1" id="KW-0472">Membrane</keyword>
<feature type="transmembrane region" description="Helical" evidence="1">
    <location>
        <begin position="6"/>
        <end position="24"/>
    </location>
</feature>
<reference evidence="3" key="1">
    <citation type="journal article" date="2016" name="Front. Microbiol.">
        <title>Complete Genome Sequence of Clostridium estertheticum DSM 8809, a Microbe Identified in Spoiled Vacuum Packed Beef.</title>
        <authorList>
            <person name="Yu Z."/>
            <person name="Gunn L."/>
            <person name="Brennan E."/>
            <person name="Reid R."/>
            <person name="Wall P.G."/>
            <person name="Gaora O.P."/>
            <person name="Hurley D."/>
            <person name="Bolton D."/>
            <person name="Fanning S."/>
        </authorList>
    </citation>
    <scope>NUCLEOTIDE SEQUENCE [LARGE SCALE GENOMIC DNA]</scope>
    <source>
        <strain evidence="3">DSM 8809</strain>
    </source>
</reference>
<gene>
    <name evidence="2" type="ORF">A7L45_13520</name>
</gene>
<keyword evidence="1" id="KW-0812">Transmembrane</keyword>
<proteinExistence type="predicted"/>
<name>A0A1J0GI02_9CLOT</name>
<dbReference type="EMBL" id="CP015756">
    <property type="protein sequence ID" value="APC41020.1"/>
    <property type="molecule type" value="Genomic_DNA"/>
</dbReference>
<organism evidence="2 3">
    <name type="scientific">Clostridium estertheticum subsp. estertheticum</name>
    <dbReference type="NCBI Taxonomy" id="1552"/>
    <lineage>
        <taxon>Bacteria</taxon>
        <taxon>Bacillati</taxon>
        <taxon>Bacillota</taxon>
        <taxon>Clostridia</taxon>
        <taxon>Eubacteriales</taxon>
        <taxon>Clostridiaceae</taxon>
        <taxon>Clostridium</taxon>
    </lineage>
</organism>
<sequence>MLDVSLLFKIGAIGILIIIIDKILKSGGKDDIAVVANLAGVIIILMMVINLVNKLFTSVKTLFQF</sequence>
<evidence type="ECO:0000256" key="1">
    <source>
        <dbReference type="SAM" id="Phobius"/>
    </source>
</evidence>
<dbReference type="STRING" id="1552.A7L45_13520"/>
<keyword evidence="3" id="KW-1185">Reference proteome</keyword>
<dbReference type="NCBIfam" id="TIGR02848">
    <property type="entry name" value="spore_III_AC"/>
    <property type="match status" value="1"/>
</dbReference>
<dbReference type="Proteomes" id="UP000182569">
    <property type="component" value="Chromosome"/>
</dbReference>
<evidence type="ECO:0000313" key="2">
    <source>
        <dbReference type="EMBL" id="APC41020.1"/>
    </source>
</evidence>